<protein>
    <submittedName>
        <fullName evidence="12">SusC/RagA family TonB-linked outer membrane protein</fullName>
    </submittedName>
</protein>
<dbReference type="PROSITE" id="PS52016">
    <property type="entry name" value="TONB_DEPENDENT_REC_3"/>
    <property type="match status" value="1"/>
</dbReference>
<comment type="caution">
    <text evidence="12">The sequence shown here is derived from an EMBL/GenBank/DDBJ whole genome shotgun (WGS) entry which is preliminary data.</text>
</comment>
<dbReference type="Gene3D" id="2.170.130.10">
    <property type="entry name" value="TonB-dependent receptor, plug domain"/>
    <property type="match status" value="1"/>
</dbReference>
<comment type="similarity">
    <text evidence="8 9">Belongs to the TonB-dependent receptor family.</text>
</comment>
<evidence type="ECO:0000256" key="5">
    <source>
        <dbReference type="ARBA" id="ARBA00023077"/>
    </source>
</evidence>
<keyword evidence="6 8" id="KW-0472">Membrane</keyword>
<evidence type="ECO:0000259" key="11">
    <source>
        <dbReference type="Pfam" id="PF07715"/>
    </source>
</evidence>
<evidence type="ECO:0000256" key="9">
    <source>
        <dbReference type="RuleBase" id="RU003357"/>
    </source>
</evidence>
<dbReference type="FunFam" id="2.170.130.10:FF:000003">
    <property type="entry name" value="SusC/RagA family TonB-linked outer membrane protein"/>
    <property type="match status" value="1"/>
</dbReference>
<dbReference type="HOGENOM" id="CLU_004317_1_1_10"/>
<organism evidence="12 13">
    <name type="scientific">Parabacteroides goldsteinii dnLKV18</name>
    <dbReference type="NCBI Taxonomy" id="1235789"/>
    <lineage>
        <taxon>Bacteria</taxon>
        <taxon>Pseudomonadati</taxon>
        <taxon>Bacteroidota</taxon>
        <taxon>Bacteroidia</taxon>
        <taxon>Bacteroidales</taxon>
        <taxon>Tannerellaceae</taxon>
        <taxon>Parabacteroides</taxon>
    </lineage>
</organism>
<gene>
    <name evidence="12" type="ORF">C803_04774</name>
</gene>
<keyword evidence="3 8" id="KW-1134">Transmembrane beta strand</keyword>
<dbReference type="InterPro" id="IPR012910">
    <property type="entry name" value="Plug_dom"/>
</dbReference>
<dbReference type="AlphaFoldDB" id="S0GNB3"/>
<comment type="subcellular location">
    <subcellularLocation>
        <location evidence="1 8">Cell outer membrane</location>
        <topology evidence="1 8">Multi-pass membrane protein</topology>
    </subcellularLocation>
</comment>
<keyword evidence="13" id="KW-1185">Reference proteome</keyword>
<dbReference type="NCBIfam" id="TIGR04056">
    <property type="entry name" value="OMP_RagA_SusC"/>
    <property type="match status" value="1"/>
</dbReference>
<dbReference type="EMBL" id="ASSQ01000022">
    <property type="protein sequence ID" value="EOS13948.1"/>
    <property type="molecule type" value="Genomic_DNA"/>
</dbReference>
<evidence type="ECO:0000256" key="2">
    <source>
        <dbReference type="ARBA" id="ARBA00022448"/>
    </source>
</evidence>
<evidence type="ECO:0000313" key="12">
    <source>
        <dbReference type="EMBL" id="EOS13948.1"/>
    </source>
</evidence>
<evidence type="ECO:0000256" key="7">
    <source>
        <dbReference type="ARBA" id="ARBA00023237"/>
    </source>
</evidence>
<evidence type="ECO:0000256" key="3">
    <source>
        <dbReference type="ARBA" id="ARBA00022452"/>
    </source>
</evidence>
<dbReference type="SUPFAM" id="SSF56935">
    <property type="entry name" value="Porins"/>
    <property type="match status" value="1"/>
</dbReference>
<dbReference type="SUPFAM" id="SSF49464">
    <property type="entry name" value="Carboxypeptidase regulatory domain-like"/>
    <property type="match status" value="1"/>
</dbReference>
<dbReference type="PATRIC" id="fig|1235789.3.peg.4784"/>
<name>S0GNB3_9BACT</name>
<feature type="domain" description="TonB-dependent receptor plug" evidence="11">
    <location>
        <begin position="174"/>
        <end position="281"/>
    </location>
</feature>
<dbReference type="InterPro" id="IPR039426">
    <property type="entry name" value="TonB-dep_rcpt-like"/>
</dbReference>
<evidence type="ECO:0000313" key="13">
    <source>
        <dbReference type="Proteomes" id="UP000014140"/>
    </source>
</evidence>
<proteinExistence type="inferred from homology"/>
<keyword evidence="4 8" id="KW-0812">Transmembrane</keyword>
<accession>S0GNB3</accession>
<dbReference type="Pfam" id="PF00593">
    <property type="entry name" value="TonB_dep_Rec_b-barrel"/>
    <property type="match status" value="1"/>
</dbReference>
<feature type="domain" description="TonB-dependent receptor-like beta-barrel" evidence="10">
    <location>
        <begin position="475"/>
        <end position="864"/>
    </location>
</feature>
<dbReference type="GO" id="GO:0009279">
    <property type="term" value="C:cell outer membrane"/>
    <property type="evidence" value="ECO:0007669"/>
    <property type="project" value="UniProtKB-SubCell"/>
</dbReference>
<keyword evidence="5 9" id="KW-0798">TonB box</keyword>
<dbReference type="Pfam" id="PF07715">
    <property type="entry name" value="Plug"/>
    <property type="match status" value="1"/>
</dbReference>
<dbReference type="Gene3D" id="2.40.170.20">
    <property type="entry name" value="TonB-dependent receptor, beta-barrel domain"/>
    <property type="match status" value="1"/>
</dbReference>
<dbReference type="InterPro" id="IPR037066">
    <property type="entry name" value="Plug_dom_sf"/>
</dbReference>
<dbReference type="InterPro" id="IPR008969">
    <property type="entry name" value="CarboxyPept-like_regulatory"/>
</dbReference>
<dbReference type="NCBIfam" id="TIGR04057">
    <property type="entry name" value="SusC_RagA_signa"/>
    <property type="match status" value="1"/>
</dbReference>
<dbReference type="InterPro" id="IPR036942">
    <property type="entry name" value="Beta-barrel_TonB_sf"/>
</dbReference>
<evidence type="ECO:0000256" key="8">
    <source>
        <dbReference type="PROSITE-ProRule" id="PRU01360"/>
    </source>
</evidence>
<dbReference type="InterPro" id="IPR000531">
    <property type="entry name" value="Beta-barrel_TonB"/>
</dbReference>
<dbReference type="Gene3D" id="2.60.40.1120">
    <property type="entry name" value="Carboxypeptidase-like, regulatory domain"/>
    <property type="match status" value="1"/>
</dbReference>
<dbReference type="InterPro" id="IPR023997">
    <property type="entry name" value="TonB-dep_OMP_SusC/RagA_CS"/>
</dbReference>
<dbReference type="Proteomes" id="UP000014140">
    <property type="component" value="Unassembled WGS sequence"/>
</dbReference>
<dbReference type="InterPro" id="IPR023996">
    <property type="entry name" value="TonB-dep_OMP_SusC/RagA"/>
</dbReference>
<reference evidence="12 13" key="1">
    <citation type="submission" date="2013-04" db="EMBL/GenBank/DDBJ databases">
        <title>The Genome Sequence of Parabacteroides goldsteinii dnLKV18.</title>
        <authorList>
            <consortium name="The Broad Institute Genomics Platform"/>
            <consortium name="The Broad Institute Genome Sequencing Center for Infectious Disease"/>
            <person name="Earl A."/>
            <person name="Xavier R."/>
            <person name="Kuhn K."/>
            <person name="Stappenbeck T."/>
            <person name="Walker B."/>
            <person name="Young S."/>
            <person name="Zeng Q."/>
            <person name="Gargeya S."/>
            <person name="Fitzgerald M."/>
            <person name="Haas B."/>
            <person name="Abouelleil A."/>
            <person name="Allen A.W."/>
            <person name="Alvarado L."/>
            <person name="Arachchi H.M."/>
            <person name="Berlin A.M."/>
            <person name="Chapman S.B."/>
            <person name="Gainer-Dewar J."/>
            <person name="Goldberg J."/>
            <person name="Griggs A."/>
            <person name="Gujja S."/>
            <person name="Hansen M."/>
            <person name="Howarth C."/>
            <person name="Imamovic A."/>
            <person name="Ireland A."/>
            <person name="Larimer J."/>
            <person name="McCowan C."/>
            <person name="Murphy C."/>
            <person name="Pearson M."/>
            <person name="Poon T.W."/>
            <person name="Priest M."/>
            <person name="Roberts A."/>
            <person name="Saif S."/>
            <person name="Shea T."/>
            <person name="Sisk P."/>
            <person name="Sykes S."/>
            <person name="Wortman J."/>
            <person name="Nusbaum C."/>
            <person name="Birren B."/>
        </authorList>
    </citation>
    <scope>NUCLEOTIDE SEQUENCE [LARGE SCALE GENOMIC DNA]</scope>
    <source>
        <strain evidence="13">dnLKV18</strain>
    </source>
</reference>
<evidence type="ECO:0000256" key="6">
    <source>
        <dbReference type="ARBA" id="ARBA00023136"/>
    </source>
</evidence>
<keyword evidence="2 8" id="KW-0813">Transport</keyword>
<evidence type="ECO:0000259" key="10">
    <source>
        <dbReference type="Pfam" id="PF00593"/>
    </source>
</evidence>
<keyword evidence="7 8" id="KW-0998">Cell outer membrane</keyword>
<dbReference type="Pfam" id="PF13715">
    <property type="entry name" value="CarbopepD_reg_2"/>
    <property type="match status" value="1"/>
</dbReference>
<evidence type="ECO:0000256" key="1">
    <source>
        <dbReference type="ARBA" id="ARBA00004571"/>
    </source>
</evidence>
<evidence type="ECO:0000256" key="4">
    <source>
        <dbReference type="ARBA" id="ARBA00022692"/>
    </source>
</evidence>
<sequence>MKYNALILCLNCLGLIQNKDRVLLELSNFIYINIKLKKHMNYKSILKQNRFSLLLIAFAFPVSTITPFVRANTSEVSITQQKKSISGVVFDGGMNEPLIGANVIVKGSTNGTVTDIDGKFSLEANPNDILVISSIGFKTVEIKASEVAKGKVTLQEDSQALDEVVVVGYGVQKKVNLTGAVATVQAEKLESRATTNLSNALSGLAAGVSVSQSSGKPGSDGSSIRMRGIGTFNSSYLSPLVIVDGSEASMSSVNSDDVESISFLKDAASASIYGSRGANGVILITTKKGKKGQAPKITYSGLVTNSKMSGKAFRFEDNFAEYMEMANRWNTNRNYEAGTKYTQADIDEWREGLVKAASDPYGTDNPYGVANMLAYPSTQWVDEMFLPSTSQKHNVSVVGSSSNTNYLLSFGFLDNPGTLDNTGLKNYSGRVNVETEITKFLTVGTQTYATFQSREPGNTSFSYMFQNTPNMTPYYNGKYGVSVDGSSSNNLLATVMSRGGSYDDTRLNTTWFARVKIIDGLTAEGRYNYQTLFNEEATWSNCIDKMNFRNGELYPGTSSSQATTKRSTTRYWNRTITGTVNYNKTFGDHDLGVLLGTEQYYWNVKGFNATRTGLLDLSLPDFTAAMDLLEPTVGGTAQQDYGVISYFGRLNYAYKNRYLFEANFRRDGSSRFGPDSRWGTFPSFSAAWRISEEPFMESVKSTISNLKLRGSWGKLGNTTSGYYEWQATYGGVNYSFGENVFDGLRQGKIANPNLRWEASESTDIGLDVGVLNNRLTLEADWYSRTTKGILASPSVYMTMGTVSAPTTNTSDMRNRGVEFTLRWADRIKDFEYSVSANLTYNKNKIVKYKGKYQEGWETDADGNRSFVTNRGDVADISGNTIRVEDHMFDEYYIWERHQGNGNIYLADGVTPDPNGGPRDGMIRTKADLDWVKAMLAYRDADGNKVYDFNGQSVGANNGLWYGELVYADINGDGYYGSNANDRVFTGKSSTPKFTYGINLSAAWKGFDLNMTWAGNAGMYYYIYERGFNSMSSSSWQEGTIVARNARNIFYYCDPMLAATDPNYDPAADPNYDPAADPNANVNAMYPRIGNENGAYRANTGNLYNASYIKLKTLQIGYTLSKSWVQKAYISNLRVFASFENLLTITDFPGVDPEIGGSGFTAYPIPRMISGGINLTF</sequence>